<evidence type="ECO:0000259" key="1">
    <source>
        <dbReference type="Pfam" id="PF17919"/>
    </source>
</evidence>
<dbReference type="Proteomes" id="UP001454036">
    <property type="component" value="Unassembled WGS sequence"/>
</dbReference>
<organism evidence="2 3">
    <name type="scientific">Lithospermum erythrorhizon</name>
    <name type="common">Purple gromwell</name>
    <name type="synonym">Lithospermum officinale var. erythrorhizon</name>
    <dbReference type="NCBI Taxonomy" id="34254"/>
    <lineage>
        <taxon>Eukaryota</taxon>
        <taxon>Viridiplantae</taxon>
        <taxon>Streptophyta</taxon>
        <taxon>Embryophyta</taxon>
        <taxon>Tracheophyta</taxon>
        <taxon>Spermatophyta</taxon>
        <taxon>Magnoliopsida</taxon>
        <taxon>eudicotyledons</taxon>
        <taxon>Gunneridae</taxon>
        <taxon>Pentapetalae</taxon>
        <taxon>asterids</taxon>
        <taxon>lamiids</taxon>
        <taxon>Boraginales</taxon>
        <taxon>Boraginaceae</taxon>
        <taxon>Boraginoideae</taxon>
        <taxon>Lithospermeae</taxon>
        <taxon>Lithospermum</taxon>
    </lineage>
</organism>
<evidence type="ECO:0000313" key="2">
    <source>
        <dbReference type="EMBL" id="GAA0177933.1"/>
    </source>
</evidence>
<reference evidence="2 3" key="1">
    <citation type="submission" date="2024-01" db="EMBL/GenBank/DDBJ databases">
        <title>The complete chloroplast genome sequence of Lithospermum erythrorhizon: insights into the phylogenetic relationship among Boraginaceae species and the maternal lineages of purple gromwells.</title>
        <authorList>
            <person name="Okada T."/>
            <person name="Watanabe K."/>
        </authorList>
    </citation>
    <scope>NUCLEOTIDE SEQUENCE [LARGE SCALE GENOMIC DNA]</scope>
</reference>
<evidence type="ECO:0000313" key="3">
    <source>
        <dbReference type="Proteomes" id="UP001454036"/>
    </source>
</evidence>
<feature type="domain" description="Reverse transcriptase/retrotransposon-derived protein RNase H-like" evidence="1">
    <location>
        <begin position="2"/>
        <end position="67"/>
    </location>
</feature>
<proteinExistence type="predicted"/>
<accession>A0AAV3RNY0</accession>
<dbReference type="AlphaFoldDB" id="A0AAV3RNY0"/>
<dbReference type="EMBL" id="BAABME010010367">
    <property type="protein sequence ID" value="GAA0177933.1"/>
    <property type="molecule type" value="Genomic_DNA"/>
</dbReference>
<protein>
    <recommendedName>
        <fullName evidence="1">Reverse transcriptase/retrotransposon-derived protein RNase H-like domain-containing protein</fullName>
    </recommendedName>
</protein>
<gene>
    <name evidence="2" type="ORF">LIER_29769</name>
</gene>
<dbReference type="InterPro" id="IPR041577">
    <property type="entry name" value="RT_RNaseH_2"/>
</dbReference>
<dbReference type="Pfam" id="PF17919">
    <property type="entry name" value="RT_RNaseH_2"/>
    <property type="match status" value="1"/>
</dbReference>
<sequence length="68" mass="7598">MSSLVLAAPIQGKPLVLYVATQEQAVGAFLAHENKKGKENALYYLNWTMKANELKYTPIEKLCLALIF</sequence>
<dbReference type="InterPro" id="IPR043502">
    <property type="entry name" value="DNA/RNA_pol_sf"/>
</dbReference>
<dbReference type="SUPFAM" id="SSF56672">
    <property type="entry name" value="DNA/RNA polymerases"/>
    <property type="match status" value="1"/>
</dbReference>
<keyword evidence="3" id="KW-1185">Reference proteome</keyword>
<name>A0AAV3RNY0_LITER</name>
<comment type="caution">
    <text evidence="2">The sequence shown here is derived from an EMBL/GenBank/DDBJ whole genome shotgun (WGS) entry which is preliminary data.</text>
</comment>